<protein>
    <submittedName>
        <fullName evidence="2">Uncharacterized protein</fullName>
    </submittedName>
</protein>
<sequence>MTSGLAPTLIIVHVAYGKSVETVQLEQMGTIHFASRGTQQRAESNMSALQSTVNVQVRNPNADVESMNNEEEQKRNDNEVALAL</sequence>
<gene>
    <name evidence="2" type="ORF">AAF712_011461</name>
</gene>
<organism evidence="2 3">
    <name type="scientific">Marasmius tenuissimus</name>
    <dbReference type="NCBI Taxonomy" id="585030"/>
    <lineage>
        <taxon>Eukaryota</taxon>
        <taxon>Fungi</taxon>
        <taxon>Dikarya</taxon>
        <taxon>Basidiomycota</taxon>
        <taxon>Agaricomycotina</taxon>
        <taxon>Agaricomycetes</taxon>
        <taxon>Agaricomycetidae</taxon>
        <taxon>Agaricales</taxon>
        <taxon>Marasmiineae</taxon>
        <taxon>Marasmiaceae</taxon>
        <taxon>Marasmius</taxon>
    </lineage>
</organism>
<feature type="region of interest" description="Disordered" evidence="1">
    <location>
        <begin position="63"/>
        <end position="84"/>
    </location>
</feature>
<accession>A0ABR2ZMU3</accession>
<proteinExistence type="predicted"/>
<evidence type="ECO:0000256" key="1">
    <source>
        <dbReference type="SAM" id="MobiDB-lite"/>
    </source>
</evidence>
<comment type="caution">
    <text evidence="2">The sequence shown here is derived from an EMBL/GenBank/DDBJ whole genome shotgun (WGS) entry which is preliminary data.</text>
</comment>
<dbReference type="Proteomes" id="UP001437256">
    <property type="component" value="Unassembled WGS sequence"/>
</dbReference>
<reference evidence="2 3" key="1">
    <citation type="submission" date="2024-05" db="EMBL/GenBank/DDBJ databases">
        <title>A draft genome resource for the thread blight pathogen Marasmius tenuissimus strain MS-2.</title>
        <authorList>
            <person name="Yulfo-Soto G.E."/>
            <person name="Baruah I.K."/>
            <person name="Amoako-Attah I."/>
            <person name="Bukari Y."/>
            <person name="Meinhardt L.W."/>
            <person name="Bailey B.A."/>
            <person name="Cohen S.P."/>
        </authorList>
    </citation>
    <scope>NUCLEOTIDE SEQUENCE [LARGE SCALE GENOMIC DNA]</scope>
    <source>
        <strain evidence="2 3">MS-2</strain>
    </source>
</reference>
<keyword evidence="3" id="KW-1185">Reference proteome</keyword>
<evidence type="ECO:0000313" key="3">
    <source>
        <dbReference type="Proteomes" id="UP001437256"/>
    </source>
</evidence>
<evidence type="ECO:0000313" key="2">
    <source>
        <dbReference type="EMBL" id="KAL0061707.1"/>
    </source>
</evidence>
<name>A0ABR2ZMU3_9AGAR</name>
<dbReference type="EMBL" id="JBBXMP010000126">
    <property type="protein sequence ID" value="KAL0061707.1"/>
    <property type="molecule type" value="Genomic_DNA"/>
</dbReference>